<evidence type="ECO:0000313" key="6">
    <source>
        <dbReference type="EMBL" id="OGD10205.1"/>
    </source>
</evidence>
<evidence type="ECO:0000256" key="1">
    <source>
        <dbReference type="ARBA" id="ARBA00022679"/>
    </source>
</evidence>
<accession>A0A1F4ZV13</accession>
<evidence type="ECO:0000256" key="3">
    <source>
        <dbReference type="ARBA" id="ARBA00022840"/>
    </source>
</evidence>
<name>A0A1F4ZV13_9BACT</name>
<dbReference type="GO" id="GO:0008817">
    <property type="term" value="F:corrinoid adenosyltransferase activity"/>
    <property type="evidence" value="ECO:0007669"/>
    <property type="project" value="UniProtKB-UniRule"/>
</dbReference>
<comment type="similarity">
    <text evidence="4">Belongs to the Cob(I)alamin adenosyltransferase family.</text>
</comment>
<dbReference type="PANTHER" id="PTHR12213:SF0">
    <property type="entry name" value="CORRINOID ADENOSYLTRANSFERASE MMAB"/>
    <property type="match status" value="1"/>
</dbReference>
<dbReference type="InterPro" id="IPR029499">
    <property type="entry name" value="PduO-typ"/>
</dbReference>
<keyword evidence="1 4" id="KW-0808">Transferase</keyword>
<dbReference type="EMBL" id="MEXR01000010">
    <property type="protein sequence ID" value="OGD10205.1"/>
    <property type="molecule type" value="Genomic_DNA"/>
</dbReference>
<comment type="pathway">
    <text evidence="4">Cofactor biosynthesis; adenosylcobalamin biosynthesis; adenosylcobalamin from cob(II)yrinate a,c-diamide: step 2/7.</text>
</comment>
<dbReference type="AlphaFoldDB" id="A0A1F4ZV13"/>
<evidence type="ECO:0000256" key="4">
    <source>
        <dbReference type="RuleBase" id="RU366026"/>
    </source>
</evidence>
<comment type="caution">
    <text evidence="6">The sequence shown here is derived from an EMBL/GenBank/DDBJ whole genome shotgun (WGS) entry which is preliminary data.</text>
</comment>
<feature type="domain" description="Cobalamin adenosyltransferase-like" evidence="5">
    <location>
        <begin position="3"/>
        <end position="165"/>
    </location>
</feature>
<dbReference type="PANTHER" id="PTHR12213">
    <property type="entry name" value="CORRINOID ADENOSYLTRANSFERASE"/>
    <property type="match status" value="1"/>
</dbReference>
<gene>
    <name evidence="6" type="ORF">A2397_03265</name>
</gene>
<reference evidence="6 7" key="1">
    <citation type="journal article" date="2016" name="Nat. Commun.">
        <title>Thousands of microbial genomes shed light on interconnected biogeochemical processes in an aquifer system.</title>
        <authorList>
            <person name="Anantharaman K."/>
            <person name="Brown C.T."/>
            <person name="Hug L.A."/>
            <person name="Sharon I."/>
            <person name="Castelle C.J."/>
            <person name="Probst A.J."/>
            <person name="Thomas B.C."/>
            <person name="Singh A."/>
            <person name="Wilkins M.J."/>
            <person name="Karaoz U."/>
            <person name="Brodie E.L."/>
            <person name="Williams K.H."/>
            <person name="Hubbard S.S."/>
            <person name="Banfield J.F."/>
        </authorList>
    </citation>
    <scope>NUCLEOTIDE SEQUENCE [LARGE SCALE GENOMIC DNA]</scope>
</reference>
<dbReference type="UniPathway" id="UPA00148">
    <property type="reaction ID" value="UER00233"/>
</dbReference>
<comment type="catalytic activity">
    <reaction evidence="4">
        <text>2 cob(II)yrinate a,c diamide + reduced [electron-transfer flavoprotein] + 2 ATP = 2 adenosylcob(III)yrinate a,c-diamide + 2 triphosphate + oxidized [electron-transfer flavoprotein] + 3 H(+)</text>
        <dbReference type="Rhea" id="RHEA:11528"/>
        <dbReference type="Rhea" id="RHEA-COMP:10685"/>
        <dbReference type="Rhea" id="RHEA-COMP:10686"/>
        <dbReference type="ChEBI" id="CHEBI:15378"/>
        <dbReference type="ChEBI" id="CHEBI:18036"/>
        <dbReference type="ChEBI" id="CHEBI:30616"/>
        <dbReference type="ChEBI" id="CHEBI:57692"/>
        <dbReference type="ChEBI" id="CHEBI:58307"/>
        <dbReference type="ChEBI" id="CHEBI:58503"/>
        <dbReference type="ChEBI" id="CHEBI:58537"/>
        <dbReference type="EC" id="2.5.1.17"/>
    </reaction>
</comment>
<dbReference type="Proteomes" id="UP000176424">
    <property type="component" value="Unassembled WGS sequence"/>
</dbReference>
<keyword evidence="4" id="KW-0169">Cobalamin biosynthesis</keyword>
<organism evidence="6 7">
    <name type="scientific">Candidatus Amesbacteria bacterium RIFOXYB1_FULL_44_23</name>
    <dbReference type="NCBI Taxonomy" id="1797263"/>
    <lineage>
        <taxon>Bacteria</taxon>
        <taxon>Candidatus Amesiibacteriota</taxon>
    </lineage>
</organism>
<dbReference type="NCBIfam" id="TIGR00636">
    <property type="entry name" value="PduO_Nterm"/>
    <property type="match status" value="1"/>
</dbReference>
<dbReference type="EC" id="2.5.1.17" evidence="4"/>
<protein>
    <recommendedName>
        <fullName evidence="4">Corrinoid adenosyltransferase</fullName>
        <ecNumber evidence="4">2.5.1.17</ecNumber>
    </recommendedName>
    <alternativeName>
        <fullName evidence="4">Cob(II)alamin adenosyltransferase</fullName>
    </alternativeName>
    <alternativeName>
        <fullName evidence="4">Cob(II)yrinic acid a,c-diamide adenosyltransferase</fullName>
    </alternativeName>
    <alternativeName>
        <fullName evidence="4">Cobinamide/cobalamin adenosyltransferase</fullName>
    </alternativeName>
</protein>
<dbReference type="GO" id="GO:0009236">
    <property type="term" value="P:cobalamin biosynthetic process"/>
    <property type="evidence" value="ECO:0007669"/>
    <property type="project" value="UniProtKB-UniRule"/>
</dbReference>
<dbReference type="Gene3D" id="1.20.1200.10">
    <property type="entry name" value="Cobalamin adenosyltransferase-like"/>
    <property type="match status" value="1"/>
</dbReference>
<keyword evidence="3 4" id="KW-0067">ATP-binding</keyword>
<dbReference type="STRING" id="1797263.A2397_03265"/>
<evidence type="ECO:0000313" key="7">
    <source>
        <dbReference type="Proteomes" id="UP000176424"/>
    </source>
</evidence>
<dbReference type="SUPFAM" id="SSF89028">
    <property type="entry name" value="Cobalamin adenosyltransferase-like"/>
    <property type="match status" value="1"/>
</dbReference>
<sequence>MPIYTKKGDGGKTSTLAGPMGKNDLLVETLGSVDELNSWIGFCRAKSSEYSGLSKIEQVQLSGQLKNMQRNLMDIDSFLAGSKKRLRPNETRKLEVLIDKLTKELPRLSNFVYPMGDLQVARAIVRRCERRVVNYQLTVVNNSLNPAVKYLNRLSDALFTVARWVNYKIGREEEIWK</sequence>
<dbReference type="GO" id="GO:0005524">
    <property type="term" value="F:ATP binding"/>
    <property type="evidence" value="ECO:0007669"/>
    <property type="project" value="UniProtKB-UniRule"/>
</dbReference>
<keyword evidence="2 4" id="KW-0547">Nucleotide-binding</keyword>
<dbReference type="Pfam" id="PF01923">
    <property type="entry name" value="Cob_adeno_trans"/>
    <property type="match status" value="1"/>
</dbReference>
<evidence type="ECO:0000256" key="2">
    <source>
        <dbReference type="ARBA" id="ARBA00022741"/>
    </source>
</evidence>
<dbReference type="InterPro" id="IPR036451">
    <property type="entry name" value="CblAdoTrfase-like_sf"/>
</dbReference>
<comment type="catalytic activity">
    <reaction evidence="4">
        <text>2 cob(II)alamin + reduced [electron-transfer flavoprotein] + 2 ATP = 2 adenosylcob(III)alamin + 2 triphosphate + oxidized [electron-transfer flavoprotein] + 3 H(+)</text>
        <dbReference type="Rhea" id="RHEA:28671"/>
        <dbReference type="Rhea" id="RHEA-COMP:10685"/>
        <dbReference type="Rhea" id="RHEA-COMP:10686"/>
        <dbReference type="ChEBI" id="CHEBI:15378"/>
        <dbReference type="ChEBI" id="CHEBI:16304"/>
        <dbReference type="ChEBI" id="CHEBI:18036"/>
        <dbReference type="ChEBI" id="CHEBI:18408"/>
        <dbReference type="ChEBI" id="CHEBI:30616"/>
        <dbReference type="ChEBI" id="CHEBI:57692"/>
        <dbReference type="ChEBI" id="CHEBI:58307"/>
        <dbReference type="EC" id="2.5.1.17"/>
    </reaction>
</comment>
<proteinExistence type="inferred from homology"/>
<evidence type="ECO:0000259" key="5">
    <source>
        <dbReference type="Pfam" id="PF01923"/>
    </source>
</evidence>
<dbReference type="InterPro" id="IPR016030">
    <property type="entry name" value="CblAdoTrfase-like"/>
</dbReference>